<evidence type="ECO:0000313" key="3">
    <source>
        <dbReference type="Proteomes" id="UP001431783"/>
    </source>
</evidence>
<accession>A0AAW1UMI7</accession>
<evidence type="ECO:0000256" key="1">
    <source>
        <dbReference type="SAM" id="Phobius"/>
    </source>
</evidence>
<keyword evidence="1" id="KW-1133">Transmembrane helix</keyword>
<dbReference type="Proteomes" id="UP001431783">
    <property type="component" value="Unassembled WGS sequence"/>
</dbReference>
<gene>
    <name evidence="2" type="ORF">WA026_014339</name>
</gene>
<feature type="transmembrane region" description="Helical" evidence="1">
    <location>
        <begin position="20"/>
        <end position="49"/>
    </location>
</feature>
<name>A0AAW1UMI7_9CUCU</name>
<reference evidence="2 3" key="1">
    <citation type="submission" date="2023-03" db="EMBL/GenBank/DDBJ databases">
        <title>Genome insight into feeding habits of ladybird beetles.</title>
        <authorList>
            <person name="Li H.-S."/>
            <person name="Huang Y.-H."/>
            <person name="Pang H."/>
        </authorList>
    </citation>
    <scope>NUCLEOTIDE SEQUENCE [LARGE SCALE GENOMIC DNA]</scope>
    <source>
        <strain evidence="2">SYSU_2023b</strain>
        <tissue evidence="2">Whole body</tissue>
    </source>
</reference>
<evidence type="ECO:0000313" key="2">
    <source>
        <dbReference type="EMBL" id="KAK9880996.1"/>
    </source>
</evidence>
<keyword evidence="1" id="KW-0472">Membrane</keyword>
<keyword evidence="3" id="KW-1185">Reference proteome</keyword>
<keyword evidence="1" id="KW-0812">Transmembrane</keyword>
<organism evidence="2 3">
    <name type="scientific">Henosepilachna vigintioctopunctata</name>
    <dbReference type="NCBI Taxonomy" id="420089"/>
    <lineage>
        <taxon>Eukaryota</taxon>
        <taxon>Metazoa</taxon>
        <taxon>Ecdysozoa</taxon>
        <taxon>Arthropoda</taxon>
        <taxon>Hexapoda</taxon>
        <taxon>Insecta</taxon>
        <taxon>Pterygota</taxon>
        <taxon>Neoptera</taxon>
        <taxon>Endopterygota</taxon>
        <taxon>Coleoptera</taxon>
        <taxon>Polyphaga</taxon>
        <taxon>Cucujiformia</taxon>
        <taxon>Coccinelloidea</taxon>
        <taxon>Coccinellidae</taxon>
        <taxon>Epilachninae</taxon>
        <taxon>Epilachnini</taxon>
        <taxon>Henosepilachna</taxon>
    </lineage>
</organism>
<proteinExistence type="predicted"/>
<protein>
    <submittedName>
        <fullName evidence="2">Uncharacterized protein</fullName>
    </submittedName>
</protein>
<sequence>MLYTEMHFNKRHRRQKKDLVWLESIMFIISDNCFTSQTFLAGCTVIFMLPRTGSLQNFGRLRASDAIFNAMQLECCIKQLLLGLLKVSRNEVLKIDEKNWNVSDVPQT</sequence>
<comment type="caution">
    <text evidence="2">The sequence shown here is derived from an EMBL/GenBank/DDBJ whole genome shotgun (WGS) entry which is preliminary data.</text>
</comment>
<dbReference type="EMBL" id="JARQZJ010000067">
    <property type="protein sequence ID" value="KAK9880996.1"/>
    <property type="molecule type" value="Genomic_DNA"/>
</dbReference>
<dbReference type="AlphaFoldDB" id="A0AAW1UMI7"/>